<comment type="caution">
    <text evidence="2">The sequence shown here is derived from an EMBL/GenBank/DDBJ whole genome shotgun (WGS) entry which is preliminary data.</text>
</comment>
<dbReference type="InterPro" id="IPR007393">
    <property type="entry name" value="YlxR_dom"/>
</dbReference>
<dbReference type="InterPro" id="IPR037465">
    <property type="entry name" value="YlxR"/>
</dbReference>
<dbReference type="Gene3D" id="3.30.1230.10">
    <property type="entry name" value="YlxR-like"/>
    <property type="match status" value="1"/>
</dbReference>
<dbReference type="NCBIfam" id="NF006622">
    <property type="entry name" value="PRK09190.1"/>
    <property type="match status" value="1"/>
</dbReference>
<dbReference type="Proteomes" id="UP000721844">
    <property type="component" value="Unassembled WGS sequence"/>
</dbReference>
<dbReference type="EMBL" id="JAESVA010000001">
    <property type="protein sequence ID" value="MCB8879181.1"/>
    <property type="molecule type" value="Genomic_DNA"/>
</dbReference>
<dbReference type="PANTHER" id="PTHR34215">
    <property type="entry name" value="BLL0784 PROTEIN"/>
    <property type="match status" value="1"/>
</dbReference>
<dbReference type="InterPro" id="IPR035931">
    <property type="entry name" value="YlxR-like_sf"/>
</dbReference>
<gene>
    <name evidence="2" type="ORF">ACELLULO517_02960</name>
</gene>
<evidence type="ECO:0000313" key="3">
    <source>
        <dbReference type="Proteomes" id="UP000721844"/>
    </source>
</evidence>
<evidence type="ECO:0000259" key="1">
    <source>
        <dbReference type="Pfam" id="PF04296"/>
    </source>
</evidence>
<accession>A0A964E292</accession>
<dbReference type="PANTHER" id="PTHR34215:SF1">
    <property type="entry name" value="YLXR DOMAIN-CONTAINING PROTEIN"/>
    <property type="match status" value="1"/>
</dbReference>
<name>A0A964E292_9PROT</name>
<keyword evidence="3" id="KW-1185">Reference proteome</keyword>
<dbReference type="Gene3D" id="3.30.1330.30">
    <property type="match status" value="1"/>
</dbReference>
<proteinExistence type="predicted"/>
<dbReference type="SUPFAM" id="SSF55315">
    <property type="entry name" value="L30e-like"/>
    <property type="match status" value="1"/>
</dbReference>
<protein>
    <submittedName>
        <fullName evidence="2">RNA-binding protein</fullName>
    </submittedName>
</protein>
<dbReference type="InterPro" id="IPR029064">
    <property type="entry name" value="Ribosomal_eL30-like_sf"/>
</dbReference>
<evidence type="ECO:0000313" key="2">
    <source>
        <dbReference type="EMBL" id="MCB8879181.1"/>
    </source>
</evidence>
<dbReference type="AlphaFoldDB" id="A0A964E292"/>
<organism evidence="2 3">
    <name type="scientific">Acidisoma cellulosilyticum</name>
    <dbReference type="NCBI Taxonomy" id="2802395"/>
    <lineage>
        <taxon>Bacteria</taxon>
        <taxon>Pseudomonadati</taxon>
        <taxon>Pseudomonadota</taxon>
        <taxon>Alphaproteobacteria</taxon>
        <taxon>Acetobacterales</taxon>
        <taxon>Acidocellaceae</taxon>
        <taxon>Acidisoma</taxon>
    </lineage>
</organism>
<sequence length="262" mass="28296">MRKRRTKSSCRRGRIGLRRTAALSPTHNEYPDRLTAPAAALTPPLAGTALSVPVPAAEDDDADMMEEHGPLRRCIVTRERQSPSVMIRFVLGPDRAIVPDLSAKLPGRGMWLSARRDVLDTALARKAFARVARTEVLVPVELPSIIEAALKRRVIEILGMTRRAGQAVSGFTKAREWLVADRAAVVVQASDGSPDERARLLNGRVVPVVTPLPAVALGQIFGRDQAVHIAVSAGRLATMLLTESERLAGMSRTRADADQPGG</sequence>
<feature type="domain" description="YlxR" evidence="1">
    <location>
        <begin position="72"/>
        <end position="137"/>
    </location>
</feature>
<dbReference type="Pfam" id="PF04296">
    <property type="entry name" value="YlxR"/>
    <property type="match status" value="1"/>
</dbReference>
<reference evidence="2 3" key="1">
    <citation type="journal article" date="2021" name="Microorganisms">
        <title>Acidisoma silvae sp. nov. and Acidisomacellulosilytica sp. nov., Two Acidophilic Bacteria Isolated from Decaying Wood, Hydrolyzing Cellulose and Producing Poly-3-hydroxybutyrate.</title>
        <authorList>
            <person name="Mieszkin S."/>
            <person name="Pouder E."/>
            <person name="Uroz S."/>
            <person name="Simon-Colin C."/>
            <person name="Alain K."/>
        </authorList>
    </citation>
    <scope>NUCLEOTIDE SEQUENCE [LARGE SCALE GENOMIC DNA]</scope>
    <source>
        <strain evidence="2 3">HW T5.17</strain>
    </source>
</reference>
<dbReference type="CDD" id="cd00279">
    <property type="entry name" value="YlxR"/>
    <property type="match status" value="1"/>
</dbReference>
<dbReference type="SUPFAM" id="SSF64376">
    <property type="entry name" value="YlxR-like"/>
    <property type="match status" value="1"/>
</dbReference>